<dbReference type="PANTHER" id="PTHR36698:SF2">
    <property type="entry name" value="MCE_MLAD DOMAIN-CONTAINING PROTEIN"/>
    <property type="match status" value="1"/>
</dbReference>
<dbReference type="AlphaFoldDB" id="A0A171KTC3"/>
<keyword evidence="1" id="KW-1133">Transmembrane helix</keyword>
<organism evidence="3 4">
    <name type="scientific">Kerstersia gyiorum</name>
    <dbReference type="NCBI Taxonomy" id="206506"/>
    <lineage>
        <taxon>Bacteria</taxon>
        <taxon>Pseudomonadati</taxon>
        <taxon>Pseudomonadota</taxon>
        <taxon>Betaproteobacteria</taxon>
        <taxon>Burkholderiales</taxon>
        <taxon>Alcaligenaceae</taxon>
        <taxon>Kerstersia</taxon>
    </lineage>
</organism>
<dbReference type="PATRIC" id="fig|206506.3.peg.1571"/>
<evidence type="ECO:0000256" key="1">
    <source>
        <dbReference type="SAM" id="Phobius"/>
    </source>
</evidence>
<sequence>METRAHHILIGTFVTLAVAAIMLFALWLHKSYGDGAVKHYEVVFNETVRGLSQGSAVEYSGIVVGDVASLRLDPNDPRRVLARIAIKSSIPVRKDTTAVLALTGLTGTSVIQLGGGSPGSPLLEGSNGQDPVIVASPSPFARILNSGENTVANINDLLRNANRVFSEENVNNVSKILANVEEVSNTMAQQSGHVSSMLDALAEAGKGADQALAQISQLAHTAEKAVGERGAAIMDNVRNTTESLSRISAETENLLANHYGALASGMQGLSDIGPAIRELRSTLVTLRTLIQRLNEDPAGYLLGRDTIREFKP</sequence>
<evidence type="ECO:0000313" key="4">
    <source>
        <dbReference type="Proteomes" id="UP000078084"/>
    </source>
</evidence>
<proteinExistence type="predicted"/>
<evidence type="ECO:0000313" key="3">
    <source>
        <dbReference type="EMBL" id="KKO72140.1"/>
    </source>
</evidence>
<keyword evidence="1" id="KW-0812">Transmembrane</keyword>
<dbReference type="InterPro" id="IPR003399">
    <property type="entry name" value="Mce/MlaD"/>
</dbReference>
<feature type="domain" description="Mce/MlaD" evidence="2">
    <location>
        <begin position="39"/>
        <end position="113"/>
    </location>
</feature>
<gene>
    <name evidence="3" type="ORF">AAV32_07335</name>
</gene>
<keyword evidence="1" id="KW-0472">Membrane</keyword>
<dbReference type="EMBL" id="LBNE01000003">
    <property type="protein sequence ID" value="KKO72140.1"/>
    <property type="molecule type" value="Genomic_DNA"/>
</dbReference>
<dbReference type="Proteomes" id="UP000078084">
    <property type="component" value="Unassembled WGS sequence"/>
</dbReference>
<dbReference type="Pfam" id="PF02470">
    <property type="entry name" value="MlaD"/>
    <property type="match status" value="1"/>
</dbReference>
<evidence type="ECO:0000259" key="2">
    <source>
        <dbReference type="Pfam" id="PF02470"/>
    </source>
</evidence>
<keyword evidence="4" id="KW-1185">Reference proteome</keyword>
<accession>A0A171KTC3</accession>
<comment type="caution">
    <text evidence="3">The sequence shown here is derived from an EMBL/GenBank/DDBJ whole genome shotgun (WGS) entry which is preliminary data.</text>
</comment>
<name>A0A171KTC3_9BURK</name>
<protein>
    <submittedName>
        <fullName evidence="3">ABC transporter permease</fullName>
    </submittedName>
</protein>
<feature type="transmembrane region" description="Helical" evidence="1">
    <location>
        <begin position="6"/>
        <end position="28"/>
    </location>
</feature>
<dbReference type="PANTHER" id="PTHR36698">
    <property type="entry name" value="BLL5892 PROTEIN"/>
    <property type="match status" value="1"/>
</dbReference>
<dbReference type="RefSeq" id="WP_068369754.1">
    <property type="nucleotide sequence ID" value="NZ_LBNE01000003.1"/>
</dbReference>
<reference evidence="3 4" key="1">
    <citation type="submission" date="2015-04" db="EMBL/GenBank/DDBJ databases">
        <title>Genome sequence of Kerstersia gyiorum CG1.</title>
        <authorList>
            <person name="Greninger A.L."/>
            <person name="Kozyreva V."/>
            <person name="Chaturvedi V."/>
        </authorList>
    </citation>
    <scope>NUCLEOTIDE SEQUENCE [LARGE SCALE GENOMIC DNA]</scope>
    <source>
        <strain evidence="3 4">CG1</strain>
    </source>
</reference>
<dbReference type="STRING" id="206506.AAV32_07335"/>